<evidence type="ECO:0000313" key="4">
    <source>
        <dbReference type="Proteomes" id="UP000053864"/>
    </source>
</evidence>
<feature type="region of interest" description="Disordered" evidence="1">
    <location>
        <begin position="1"/>
        <end position="72"/>
    </location>
</feature>
<accession>W2J5F0</accession>
<dbReference type="EMBL" id="KI672612">
    <property type="protein sequence ID" value="ETL41591.1"/>
    <property type="molecule type" value="Genomic_DNA"/>
</dbReference>
<dbReference type="VEuPathDB" id="FungiDB:PPTG_22986"/>
<evidence type="ECO:0000313" key="2">
    <source>
        <dbReference type="EMBL" id="ETK70741.1"/>
    </source>
</evidence>
<dbReference type="EMBL" id="KI690180">
    <property type="protein sequence ID" value="ETK70741.1"/>
    <property type="molecule type" value="Genomic_DNA"/>
</dbReference>
<proteinExistence type="predicted"/>
<organism evidence="3 4">
    <name type="scientific">Phytophthora nicotianae</name>
    <name type="common">Potato buckeye rot agent</name>
    <name type="synonym">Phytophthora parasitica</name>
    <dbReference type="NCBI Taxonomy" id="4792"/>
    <lineage>
        <taxon>Eukaryota</taxon>
        <taxon>Sar</taxon>
        <taxon>Stramenopiles</taxon>
        <taxon>Oomycota</taxon>
        <taxon>Peronosporomycetes</taxon>
        <taxon>Peronosporales</taxon>
        <taxon>Peronosporaceae</taxon>
        <taxon>Phytophthora</taxon>
    </lineage>
</organism>
<protein>
    <submittedName>
        <fullName evidence="3">Uncharacterized protein</fullName>
    </submittedName>
</protein>
<dbReference type="Proteomes" id="UP000053236">
    <property type="component" value="Unassembled WGS sequence"/>
</dbReference>
<reference evidence="3 4" key="2">
    <citation type="submission" date="2013-11" db="EMBL/GenBank/DDBJ databases">
        <title>The Genome Sequence of Phytophthora parasitica CJ05E6.</title>
        <authorList>
            <consortium name="The Broad Institute Genomics Platform"/>
            <person name="Russ C."/>
            <person name="Tyler B."/>
            <person name="Panabieres F."/>
            <person name="Shan W."/>
            <person name="Tripathy S."/>
            <person name="Grunwald N."/>
            <person name="Machado M."/>
            <person name="Johnson C.S."/>
            <person name="Arredondo F."/>
            <person name="Hong C."/>
            <person name="Coffey M."/>
            <person name="Young S.K."/>
            <person name="Zeng Q."/>
            <person name="Gargeya S."/>
            <person name="Fitzgerald M."/>
            <person name="Abouelleil A."/>
            <person name="Alvarado L."/>
            <person name="Chapman S.B."/>
            <person name="Gainer-Dewar J."/>
            <person name="Goldberg J."/>
            <person name="Griggs A."/>
            <person name="Gujja S."/>
            <person name="Hansen M."/>
            <person name="Howarth C."/>
            <person name="Imamovic A."/>
            <person name="Ireland A."/>
            <person name="Larimer J."/>
            <person name="McCowan C."/>
            <person name="Murphy C."/>
            <person name="Pearson M."/>
            <person name="Poon T.W."/>
            <person name="Priest M."/>
            <person name="Roberts A."/>
            <person name="Saif S."/>
            <person name="Shea T."/>
            <person name="Sykes S."/>
            <person name="Wortman J."/>
            <person name="Nusbaum C."/>
            <person name="Birren B."/>
        </authorList>
    </citation>
    <scope>NUCLEOTIDE SEQUENCE [LARGE SCALE GENOMIC DNA]</scope>
    <source>
        <strain evidence="3 4">CJ05E6</strain>
    </source>
</reference>
<feature type="compositionally biased region" description="Low complexity" evidence="1">
    <location>
        <begin position="47"/>
        <end position="56"/>
    </location>
</feature>
<gene>
    <name evidence="2" type="ORF">L915_21931</name>
    <name evidence="3" type="ORF">L916_07476</name>
</gene>
<reference evidence="2" key="1">
    <citation type="submission" date="2013-11" db="EMBL/GenBank/DDBJ databases">
        <title>The Genome Sequence of Phytophthora parasitica CJ02B3.</title>
        <authorList>
            <consortium name="The Broad Institute Genomics Platform"/>
            <person name="Russ C."/>
            <person name="Tyler B."/>
            <person name="Panabieres F."/>
            <person name="Shan W."/>
            <person name="Tripathy S."/>
            <person name="Grunwald N."/>
            <person name="Machado M."/>
            <person name="Johnson C.S."/>
            <person name="Arredondo F."/>
            <person name="Hong C."/>
            <person name="Coffey M."/>
            <person name="Young S.K."/>
            <person name="Zeng Q."/>
            <person name="Gargeya S."/>
            <person name="Fitzgerald M."/>
            <person name="Abouelleil A."/>
            <person name="Alvarado L."/>
            <person name="Chapman S.B."/>
            <person name="Gainer-Dewar J."/>
            <person name="Goldberg J."/>
            <person name="Griggs A."/>
            <person name="Gujja S."/>
            <person name="Hansen M."/>
            <person name="Howarth C."/>
            <person name="Imamovic A."/>
            <person name="Ireland A."/>
            <person name="Larimer J."/>
            <person name="McCowan C."/>
            <person name="Murphy C."/>
            <person name="Pearson M."/>
            <person name="Poon T.W."/>
            <person name="Priest M."/>
            <person name="Roberts A."/>
            <person name="Saif S."/>
            <person name="Shea T."/>
            <person name="Sykes S."/>
            <person name="Wortman J."/>
            <person name="Nusbaum C."/>
            <person name="Birren B."/>
        </authorList>
    </citation>
    <scope>NUCLEOTIDE SEQUENCE [LARGE SCALE GENOMIC DNA]</scope>
    <source>
        <strain evidence="2">CJ02B3</strain>
    </source>
</reference>
<sequence length="103" mass="11044">MERHLNDNVPAPFSGFQETEASVPSSPTHTFRMDSRPSSAPIGTSVPLLSSLSPDPAFTTGSDVPSDSSTSRKSRFARFASVEGFQRVGAPIQPILWRSHVSG</sequence>
<dbReference type="AlphaFoldDB" id="W2J5F0"/>
<name>W2J5F0_PHYNI</name>
<feature type="compositionally biased region" description="Polar residues" evidence="1">
    <location>
        <begin position="16"/>
        <end position="29"/>
    </location>
</feature>
<dbReference type="Proteomes" id="UP000053864">
    <property type="component" value="Unassembled WGS sequence"/>
</dbReference>
<evidence type="ECO:0000256" key="1">
    <source>
        <dbReference type="SAM" id="MobiDB-lite"/>
    </source>
</evidence>
<feature type="compositionally biased region" description="Polar residues" evidence="1">
    <location>
        <begin position="59"/>
        <end position="71"/>
    </location>
</feature>
<evidence type="ECO:0000313" key="3">
    <source>
        <dbReference type="EMBL" id="ETL41591.1"/>
    </source>
</evidence>